<reference evidence="1 2" key="1">
    <citation type="submission" date="2019-08" db="EMBL/GenBank/DDBJ databases">
        <title>In-depth cultivation of the pig gut microbiome towards novel bacterial diversity and tailored functional studies.</title>
        <authorList>
            <person name="Wylensek D."/>
            <person name="Hitch T.C.A."/>
            <person name="Clavel T."/>
        </authorList>
    </citation>
    <scope>NUCLEOTIDE SEQUENCE [LARGE SCALE GENOMIC DNA]</scope>
    <source>
        <strain evidence="1 2">WCA3-601-WT-6J</strain>
    </source>
</reference>
<evidence type="ECO:0000313" key="1">
    <source>
        <dbReference type="EMBL" id="MST93083.1"/>
    </source>
</evidence>
<gene>
    <name evidence="1" type="ORF">FYJ76_14275</name>
</gene>
<dbReference type="RefSeq" id="WP_119980885.1">
    <property type="nucleotide sequence ID" value="NZ_CAUBBA010000055.1"/>
</dbReference>
<proteinExistence type="predicted"/>
<evidence type="ECO:0000313" key="2">
    <source>
        <dbReference type="Proteomes" id="UP000431913"/>
    </source>
</evidence>
<sequence length="119" mass="13764">MTEEIKKKLDWYARKAADGKKEPMSETEEAAFSSICAALMGQVPQMPLEEANQIADAYNAKPGMTDQEWLDFEEEYTRFFQKYLSEEDLKEYADSMVSDVLPMICDAIRMKHKNAYSEK</sequence>
<dbReference type="AlphaFoldDB" id="A0A6I2UAS9"/>
<accession>A0A6I2UAS9</accession>
<name>A0A6I2UAS9_9FIRM</name>
<organism evidence="1 2">
    <name type="scientific">Ruthenibacterium lactatiformans</name>
    <dbReference type="NCBI Taxonomy" id="1550024"/>
    <lineage>
        <taxon>Bacteria</taxon>
        <taxon>Bacillati</taxon>
        <taxon>Bacillota</taxon>
        <taxon>Clostridia</taxon>
        <taxon>Eubacteriales</taxon>
        <taxon>Oscillospiraceae</taxon>
        <taxon>Ruthenibacterium</taxon>
    </lineage>
</organism>
<dbReference type="Proteomes" id="UP000431913">
    <property type="component" value="Unassembled WGS sequence"/>
</dbReference>
<protein>
    <submittedName>
        <fullName evidence="1">Uncharacterized protein</fullName>
    </submittedName>
</protein>
<dbReference type="EMBL" id="VUNJ01000019">
    <property type="protein sequence ID" value="MST93083.1"/>
    <property type="molecule type" value="Genomic_DNA"/>
</dbReference>
<comment type="caution">
    <text evidence="1">The sequence shown here is derived from an EMBL/GenBank/DDBJ whole genome shotgun (WGS) entry which is preliminary data.</text>
</comment>